<proteinExistence type="inferred from homology"/>
<evidence type="ECO:0000256" key="4">
    <source>
        <dbReference type="ARBA" id="ARBA00022622"/>
    </source>
</evidence>
<evidence type="ECO:0000256" key="3">
    <source>
        <dbReference type="ARBA" id="ARBA00022475"/>
    </source>
</evidence>
<dbReference type="Pfam" id="PF14368">
    <property type="entry name" value="LTP_2"/>
    <property type="match status" value="1"/>
</dbReference>
<evidence type="ECO:0000259" key="10">
    <source>
        <dbReference type="Pfam" id="PF14368"/>
    </source>
</evidence>
<protein>
    <submittedName>
        <fullName evidence="11">Bifunctional inhibitor/lipid-transfer protein/seed storage 2S albumin superfamily protein</fullName>
    </submittedName>
</protein>
<dbReference type="InterPro" id="IPR036312">
    <property type="entry name" value="Bifun_inhib/LTP/seed_sf"/>
</dbReference>
<comment type="similarity">
    <text evidence="2">Belongs to the plant LTP family.</text>
</comment>
<keyword evidence="5 9" id="KW-0732">Signal</keyword>
<keyword evidence="7" id="KW-0325">Glycoprotein</keyword>
<comment type="subcellular location">
    <subcellularLocation>
        <location evidence="1">Cell membrane</location>
        <topology evidence="1">Lipid-anchor</topology>
        <topology evidence="1">GPI-anchor</topology>
    </subcellularLocation>
</comment>
<gene>
    <name evidence="11" type="ORF">C2S53_004235</name>
</gene>
<keyword evidence="8" id="KW-0449">Lipoprotein</keyword>
<evidence type="ECO:0000256" key="6">
    <source>
        <dbReference type="ARBA" id="ARBA00023157"/>
    </source>
</evidence>
<keyword evidence="3" id="KW-1003">Cell membrane</keyword>
<evidence type="ECO:0000256" key="5">
    <source>
        <dbReference type="ARBA" id="ARBA00022729"/>
    </source>
</evidence>
<dbReference type="InterPro" id="IPR016140">
    <property type="entry name" value="Bifunc_inhib/LTP/seed_store"/>
</dbReference>
<dbReference type="SUPFAM" id="SSF47699">
    <property type="entry name" value="Bifunctional inhibitor/lipid-transfer protein/seed storage 2S albumin"/>
    <property type="match status" value="1"/>
</dbReference>
<comment type="caution">
    <text evidence="11">The sequence shown here is derived from an EMBL/GenBank/DDBJ whole genome shotgun (WGS) entry which is preliminary data.</text>
</comment>
<evidence type="ECO:0000256" key="9">
    <source>
        <dbReference type="SAM" id="SignalP"/>
    </source>
</evidence>
<reference evidence="11 12" key="1">
    <citation type="journal article" date="2021" name="Nat. Commun.">
        <title>Incipient diploidization of the medicinal plant Perilla within 10,000 years.</title>
        <authorList>
            <person name="Zhang Y."/>
            <person name="Shen Q."/>
            <person name="Leng L."/>
            <person name="Zhang D."/>
            <person name="Chen S."/>
            <person name="Shi Y."/>
            <person name="Ning Z."/>
            <person name="Chen S."/>
        </authorList>
    </citation>
    <scope>NUCLEOTIDE SEQUENCE [LARGE SCALE GENOMIC DNA]</scope>
    <source>
        <strain evidence="12">cv. PC099</strain>
    </source>
</reference>
<dbReference type="GO" id="GO:0098552">
    <property type="term" value="C:side of membrane"/>
    <property type="evidence" value="ECO:0007669"/>
    <property type="project" value="UniProtKB-KW"/>
</dbReference>
<organism evidence="11 12">
    <name type="scientific">Perilla frutescens var. hirtella</name>
    <name type="common">Perilla citriodora</name>
    <name type="synonym">Perilla setoyensis</name>
    <dbReference type="NCBI Taxonomy" id="608512"/>
    <lineage>
        <taxon>Eukaryota</taxon>
        <taxon>Viridiplantae</taxon>
        <taxon>Streptophyta</taxon>
        <taxon>Embryophyta</taxon>
        <taxon>Tracheophyta</taxon>
        <taxon>Spermatophyta</taxon>
        <taxon>Magnoliopsida</taxon>
        <taxon>eudicotyledons</taxon>
        <taxon>Gunneridae</taxon>
        <taxon>Pentapetalae</taxon>
        <taxon>asterids</taxon>
        <taxon>lamiids</taxon>
        <taxon>Lamiales</taxon>
        <taxon>Lamiaceae</taxon>
        <taxon>Nepetoideae</taxon>
        <taxon>Elsholtzieae</taxon>
        <taxon>Perilla</taxon>
    </lineage>
</organism>
<name>A0AAD4IZ52_PERFH</name>
<sequence length="104" mass="11207">MRNVFGWLVFIFVVQIRESRNLRFCSAANGCGSGVERWTARAWLKTVVKTNPHCLCDAFNNSAQLGVTLNLTKALALPAACHVSAPSLSNFSTGIGAAPDIAHF</sequence>
<evidence type="ECO:0000313" key="11">
    <source>
        <dbReference type="EMBL" id="KAH6823668.1"/>
    </source>
</evidence>
<evidence type="ECO:0000256" key="7">
    <source>
        <dbReference type="ARBA" id="ARBA00023180"/>
    </source>
</evidence>
<dbReference type="AlphaFoldDB" id="A0AAD4IZ52"/>
<feature type="signal peptide" evidence="9">
    <location>
        <begin position="1"/>
        <end position="19"/>
    </location>
</feature>
<dbReference type="EMBL" id="SDAM02000570">
    <property type="protein sequence ID" value="KAH6823668.1"/>
    <property type="molecule type" value="Genomic_DNA"/>
</dbReference>
<dbReference type="Gene3D" id="1.10.110.10">
    <property type="entry name" value="Plant lipid-transfer and hydrophobic proteins"/>
    <property type="match status" value="1"/>
</dbReference>
<evidence type="ECO:0000256" key="1">
    <source>
        <dbReference type="ARBA" id="ARBA00004609"/>
    </source>
</evidence>
<dbReference type="GO" id="GO:0005886">
    <property type="term" value="C:plasma membrane"/>
    <property type="evidence" value="ECO:0007669"/>
    <property type="project" value="UniProtKB-SubCell"/>
</dbReference>
<keyword evidence="12" id="KW-1185">Reference proteome</keyword>
<dbReference type="Proteomes" id="UP001190926">
    <property type="component" value="Unassembled WGS sequence"/>
</dbReference>
<evidence type="ECO:0000256" key="8">
    <source>
        <dbReference type="ARBA" id="ARBA00023288"/>
    </source>
</evidence>
<dbReference type="InterPro" id="IPR043325">
    <property type="entry name" value="LTSS"/>
</dbReference>
<feature type="chain" id="PRO_5041966008" evidence="9">
    <location>
        <begin position="20"/>
        <end position="104"/>
    </location>
</feature>
<accession>A0AAD4IZ52</accession>
<keyword evidence="6" id="KW-1015">Disulfide bond</keyword>
<evidence type="ECO:0000313" key="12">
    <source>
        <dbReference type="Proteomes" id="UP001190926"/>
    </source>
</evidence>
<dbReference type="PANTHER" id="PTHR33044">
    <property type="entry name" value="BIFUNCTIONAL INHIBITOR/LIPID-TRANSFER PROTEIN/SEED STORAGE 2S ALBUMIN SUPERFAMILY PROTEIN-RELATED"/>
    <property type="match status" value="1"/>
</dbReference>
<keyword evidence="4" id="KW-0336">GPI-anchor</keyword>
<dbReference type="CDD" id="cd00010">
    <property type="entry name" value="AAI_LTSS"/>
    <property type="match status" value="1"/>
</dbReference>
<feature type="domain" description="Bifunctional inhibitor/plant lipid transfer protein/seed storage helical" evidence="10">
    <location>
        <begin position="44"/>
        <end position="87"/>
    </location>
</feature>
<evidence type="ECO:0000256" key="2">
    <source>
        <dbReference type="ARBA" id="ARBA00009748"/>
    </source>
</evidence>
<keyword evidence="4" id="KW-0472">Membrane</keyword>